<sequence>MTPKRQLEGRCTQELGQRAEWRCSTSVPRVRRDHHPDSDPTVRGAWRTRNQWT</sequence>
<protein>
    <submittedName>
        <fullName evidence="2">Uncharacterized protein</fullName>
    </submittedName>
</protein>
<dbReference type="EMBL" id="JH000034">
    <property type="protein sequence ID" value="EGV91960.1"/>
    <property type="molecule type" value="Genomic_DNA"/>
</dbReference>
<name>G3GUX7_CRIGR</name>
<evidence type="ECO:0000313" key="2">
    <source>
        <dbReference type="EMBL" id="EGV91960.1"/>
    </source>
</evidence>
<evidence type="ECO:0000256" key="1">
    <source>
        <dbReference type="SAM" id="MobiDB-lite"/>
    </source>
</evidence>
<dbReference type="Proteomes" id="UP000001075">
    <property type="component" value="Unassembled WGS sequence"/>
</dbReference>
<proteinExistence type="predicted"/>
<dbReference type="AlphaFoldDB" id="G3GUX7"/>
<accession>G3GUX7</accession>
<evidence type="ECO:0000313" key="3">
    <source>
        <dbReference type="Proteomes" id="UP000001075"/>
    </source>
</evidence>
<gene>
    <name evidence="2" type="ORF">I79_001502</name>
</gene>
<reference evidence="3" key="1">
    <citation type="journal article" date="2011" name="Nat. Biotechnol.">
        <title>The genomic sequence of the Chinese hamster ovary (CHO)-K1 cell line.</title>
        <authorList>
            <person name="Xu X."/>
            <person name="Nagarajan H."/>
            <person name="Lewis N.E."/>
            <person name="Pan S."/>
            <person name="Cai Z."/>
            <person name="Liu X."/>
            <person name="Chen W."/>
            <person name="Xie M."/>
            <person name="Wang W."/>
            <person name="Hammond S."/>
            <person name="Andersen M.R."/>
            <person name="Neff N."/>
            <person name="Passarelli B."/>
            <person name="Koh W."/>
            <person name="Fan H.C."/>
            <person name="Wang J."/>
            <person name="Gui Y."/>
            <person name="Lee K.H."/>
            <person name="Betenbaugh M.J."/>
            <person name="Quake S.R."/>
            <person name="Famili I."/>
            <person name="Palsson B.O."/>
            <person name="Wang J."/>
        </authorList>
    </citation>
    <scope>NUCLEOTIDE SEQUENCE [LARGE SCALE GENOMIC DNA]</scope>
    <source>
        <strain evidence="3">CHO K1 cell line</strain>
    </source>
</reference>
<organism evidence="2 3">
    <name type="scientific">Cricetulus griseus</name>
    <name type="common">Chinese hamster</name>
    <name type="synonym">Cricetulus barabensis griseus</name>
    <dbReference type="NCBI Taxonomy" id="10029"/>
    <lineage>
        <taxon>Eukaryota</taxon>
        <taxon>Metazoa</taxon>
        <taxon>Chordata</taxon>
        <taxon>Craniata</taxon>
        <taxon>Vertebrata</taxon>
        <taxon>Euteleostomi</taxon>
        <taxon>Mammalia</taxon>
        <taxon>Eutheria</taxon>
        <taxon>Euarchontoglires</taxon>
        <taxon>Glires</taxon>
        <taxon>Rodentia</taxon>
        <taxon>Myomorpha</taxon>
        <taxon>Muroidea</taxon>
        <taxon>Cricetidae</taxon>
        <taxon>Cricetinae</taxon>
        <taxon>Cricetulus</taxon>
    </lineage>
</organism>
<feature type="region of interest" description="Disordered" evidence="1">
    <location>
        <begin position="26"/>
        <end position="53"/>
    </location>
</feature>
<dbReference type="InParanoid" id="G3GUX7"/>